<name>A0A135IA00_9GAMM</name>
<gene>
    <name evidence="1" type="ORF">ATN88_24970</name>
</gene>
<sequence>MISISKILTLNKIDILSFNGSIIERNDYFSLGNPILDPPTLRGTVIVELNYKFLTDNKEFFIYGSPIDIGGVEFGFIKVNRSITDFVDSAKCDYNKFSSIISGISNNPASLEMMKLHTYSEHSLKVIENAFDSSVFEVISSSNSPHLCMFEFCLRKGYRLAYEYVEKIFIPNTYASSELFSEIVESLSSKVIVYNPKYGIESYA</sequence>
<comment type="caution">
    <text evidence="1">The sequence shown here is derived from an EMBL/GenBank/DDBJ whole genome shotgun (WGS) entry which is preliminary data.</text>
</comment>
<keyword evidence="2" id="KW-1185">Reference proteome</keyword>
<accession>A0A135IA00</accession>
<dbReference type="EMBL" id="LNTY01000028">
    <property type="protein sequence ID" value="KXF82214.1"/>
    <property type="molecule type" value="Genomic_DNA"/>
</dbReference>
<organism evidence="1 2">
    <name type="scientific">Enterovibrio coralii</name>
    <dbReference type="NCBI Taxonomy" id="294935"/>
    <lineage>
        <taxon>Bacteria</taxon>
        <taxon>Pseudomonadati</taxon>
        <taxon>Pseudomonadota</taxon>
        <taxon>Gammaproteobacteria</taxon>
        <taxon>Vibrionales</taxon>
        <taxon>Vibrionaceae</taxon>
        <taxon>Enterovibrio</taxon>
    </lineage>
</organism>
<dbReference type="STRING" id="294935.ATN88_24970"/>
<dbReference type="Proteomes" id="UP000070529">
    <property type="component" value="Unassembled WGS sequence"/>
</dbReference>
<dbReference type="RefSeq" id="WP_067414315.1">
    <property type="nucleotide sequence ID" value="NZ_LNTY01000028.1"/>
</dbReference>
<reference evidence="1 2" key="1">
    <citation type="submission" date="2015-11" db="EMBL/GenBank/DDBJ databases">
        <title>Genomic Taxonomy of the Vibrionaceae.</title>
        <authorList>
            <person name="Gomez-Gil B."/>
            <person name="Enciso-Ibarra J."/>
        </authorList>
    </citation>
    <scope>NUCLEOTIDE SEQUENCE [LARGE SCALE GENOMIC DNA]</scope>
    <source>
        <strain evidence="1 2">CAIM 912</strain>
    </source>
</reference>
<dbReference type="AlphaFoldDB" id="A0A135IA00"/>
<dbReference type="OrthoDB" id="7062901at2"/>
<evidence type="ECO:0000313" key="2">
    <source>
        <dbReference type="Proteomes" id="UP000070529"/>
    </source>
</evidence>
<evidence type="ECO:0000313" key="1">
    <source>
        <dbReference type="EMBL" id="KXF82214.1"/>
    </source>
</evidence>
<proteinExistence type="predicted"/>
<protein>
    <submittedName>
        <fullName evidence="1">Uncharacterized protein</fullName>
    </submittedName>
</protein>